<keyword evidence="4" id="KW-1185">Reference proteome</keyword>
<protein>
    <recommendedName>
        <fullName evidence="2">FAS1 domain-containing protein</fullName>
    </recommendedName>
</protein>
<dbReference type="EMBL" id="MCGE01000012">
    <property type="protein sequence ID" value="ORZ15803.1"/>
    <property type="molecule type" value="Genomic_DNA"/>
</dbReference>
<reference evidence="3 4" key="1">
    <citation type="submission" date="2016-07" db="EMBL/GenBank/DDBJ databases">
        <title>Pervasive Adenine N6-methylation of Active Genes in Fungi.</title>
        <authorList>
            <consortium name="DOE Joint Genome Institute"/>
            <person name="Mondo S.J."/>
            <person name="Dannebaum R.O."/>
            <person name="Kuo R.C."/>
            <person name="Labutti K."/>
            <person name="Haridas S."/>
            <person name="Kuo A."/>
            <person name="Salamov A."/>
            <person name="Ahrendt S.R."/>
            <person name="Lipzen A."/>
            <person name="Sullivan W."/>
            <person name="Andreopoulos W.B."/>
            <person name="Clum A."/>
            <person name="Lindquist E."/>
            <person name="Daum C."/>
            <person name="Ramamoorthy G.K."/>
            <person name="Gryganskyi A."/>
            <person name="Culley D."/>
            <person name="Magnuson J.K."/>
            <person name="James T.Y."/>
            <person name="O'Malley M.A."/>
            <person name="Stajich J.E."/>
            <person name="Spatafora J.W."/>
            <person name="Visel A."/>
            <person name="Grigoriev I.V."/>
        </authorList>
    </citation>
    <scope>NUCLEOTIDE SEQUENCE [LARGE SCALE GENOMIC DNA]</scope>
    <source>
        <strain evidence="3 4">NRRL 1336</strain>
    </source>
</reference>
<dbReference type="STRING" id="90262.A0A1X2IFV4"/>
<feature type="domain" description="FAS1" evidence="2">
    <location>
        <begin position="48"/>
        <end position="139"/>
    </location>
</feature>
<feature type="compositionally biased region" description="Basic and acidic residues" evidence="1">
    <location>
        <begin position="1"/>
        <end position="19"/>
    </location>
</feature>
<evidence type="ECO:0000259" key="2">
    <source>
        <dbReference type="PROSITE" id="PS50213"/>
    </source>
</evidence>
<dbReference type="AlphaFoldDB" id="A0A1X2IFV4"/>
<sequence length="139" mass="15670">MGEEKLIVDQNSKNEKKCEASPSPPQLTYQAKAQLQLSQSHHGSFTDEQSLFDKLAPESDLSIFLELLMHNDLLFNYLNSTTSQTTTTTTTTGIAGQSLTVFCPTNQAFLDYWKTQPKKSWHGLLERHIVPQTRLDPIS</sequence>
<dbReference type="SUPFAM" id="SSF82153">
    <property type="entry name" value="FAS1 domain"/>
    <property type="match status" value="1"/>
</dbReference>
<evidence type="ECO:0000313" key="4">
    <source>
        <dbReference type="Proteomes" id="UP000193560"/>
    </source>
</evidence>
<organism evidence="3 4">
    <name type="scientific">Absidia repens</name>
    <dbReference type="NCBI Taxonomy" id="90262"/>
    <lineage>
        <taxon>Eukaryota</taxon>
        <taxon>Fungi</taxon>
        <taxon>Fungi incertae sedis</taxon>
        <taxon>Mucoromycota</taxon>
        <taxon>Mucoromycotina</taxon>
        <taxon>Mucoromycetes</taxon>
        <taxon>Mucorales</taxon>
        <taxon>Cunninghamellaceae</taxon>
        <taxon>Absidia</taxon>
    </lineage>
</organism>
<dbReference type="PROSITE" id="PS50213">
    <property type="entry name" value="FAS1"/>
    <property type="match status" value="1"/>
</dbReference>
<dbReference type="InterPro" id="IPR000782">
    <property type="entry name" value="FAS1_domain"/>
</dbReference>
<proteinExistence type="predicted"/>
<dbReference type="OrthoDB" id="5551751at2759"/>
<name>A0A1X2IFV4_9FUNG</name>
<evidence type="ECO:0000256" key="1">
    <source>
        <dbReference type="SAM" id="MobiDB-lite"/>
    </source>
</evidence>
<accession>A0A1X2IFV4</accession>
<dbReference type="InterPro" id="IPR036378">
    <property type="entry name" value="FAS1_dom_sf"/>
</dbReference>
<evidence type="ECO:0000313" key="3">
    <source>
        <dbReference type="EMBL" id="ORZ15803.1"/>
    </source>
</evidence>
<feature type="region of interest" description="Disordered" evidence="1">
    <location>
        <begin position="1"/>
        <end position="25"/>
    </location>
</feature>
<dbReference type="Gene3D" id="2.30.180.10">
    <property type="entry name" value="FAS1 domain"/>
    <property type="match status" value="1"/>
</dbReference>
<gene>
    <name evidence="3" type="ORF">BCR42DRAFT_491817</name>
</gene>
<comment type="caution">
    <text evidence="3">The sequence shown here is derived from an EMBL/GenBank/DDBJ whole genome shotgun (WGS) entry which is preliminary data.</text>
</comment>
<dbReference type="Proteomes" id="UP000193560">
    <property type="component" value="Unassembled WGS sequence"/>
</dbReference>